<feature type="compositionally biased region" description="Polar residues" evidence="1">
    <location>
        <begin position="366"/>
        <end position="376"/>
    </location>
</feature>
<evidence type="ECO:0000256" key="1">
    <source>
        <dbReference type="SAM" id="MobiDB-lite"/>
    </source>
</evidence>
<feature type="region of interest" description="Disordered" evidence="1">
    <location>
        <begin position="1"/>
        <end position="30"/>
    </location>
</feature>
<reference evidence="2 3" key="1">
    <citation type="submission" date="2015-09" db="EMBL/GenBank/DDBJ databases">
        <title>Host preference determinants of Valsa canker pathogens revealed by comparative genomics.</title>
        <authorList>
            <person name="Yin Z."/>
            <person name="Huang L."/>
        </authorList>
    </citation>
    <scope>NUCLEOTIDE SEQUENCE [LARGE SCALE GENOMIC DNA]</scope>
    <source>
        <strain evidence="2 3">03-1</strain>
    </source>
</reference>
<dbReference type="EMBL" id="LKEA01000017">
    <property type="protein sequence ID" value="ROW02536.1"/>
    <property type="molecule type" value="Genomic_DNA"/>
</dbReference>
<dbReference type="OrthoDB" id="5397087at2759"/>
<feature type="compositionally biased region" description="Basic and acidic residues" evidence="1">
    <location>
        <begin position="422"/>
        <end position="434"/>
    </location>
</feature>
<gene>
    <name evidence="2" type="ORF">VMCG_06132</name>
</gene>
<feature type="compositionally biased region" description="Polar residues" evidence="1">
    <location>
        <begin position="388"/>
        <end position="402"/>
    </location>
</feature>
<sequence>MPANRYRYPAGEGLPRQSERTASENKERAYIAASRRSDRSLEARVQSAFAASQIHKERTGKALKVTEEIVLKEEMYEEEDDLPARYHALMNNPIFAVNPRASAYAITQMGMRDAVAASLSNGDPSRLEEVNRQFAQVFPRFGVPLQQAHLSEPTATHSPVLPGSRPHFTPSTPAQVTSPYSPVNQTQQPGVQHSSPPNVVFNSPFGSPASQGGSPVSANPMMQGNTSPPPNAGSNMHARSMSMSQVEPALMNAQRRATSISPAAAAQRSQQAGQRRSYDEAFSNSQSPWAATFSGVYPPAPSLQSPGMLPPNGLPATYKSKPRRATAHHLALSPRGMHPMHATGFSAQVPANVRHFFQPSNEDRSASFSGTPQGFFTPSPATPGANIVSHTTHAQFQLPNNLRQMQREKKERKRRASQETQEASKAKKVIEARTKTKVATKPTPHNNLEGAARRQKARNEATESGSANNPQFETVAPHTGILGTSSLSKEEQVLKPEPAVAQFDTTMGNTTYNFDDISFDVSNFQGFNTDFPLDTFNMNFDENFDMNQFFTFPASQPESDNAQAVS</sequence>
<evidence type="ECO:0000313" key="3">
    <source>
        <dbReference type="Proteomes" id="UP000283895"/>
    </source>
</evidence>
<comment type="caution">
    <text evidence="2">The sequence shown here is derived from an EMBL/GenBank/DDBJ whole genome shotgun (WGS) entry which is preliminary data.</text>
</comment>
<dbReference type="Proteomes" id="UP000283895">
    <property type="component" value="Unassembled WGS sequence"/>
</dbReference>
<proteinExistence type="predicted"/>
<feature type="region of interest" description="Disordered" evidence="1">
    <location>
        <begin position="152"/>
        <end position="283"/>
    </location>
</feature>
<feature type="region of interest" description="Disordered" evidence="1">
    <location>
        <begin position="302"/>
        <end position="327"/>
    </location>
</feature>
<evidence type="ECO:0000313" key="2">
    <source>
        <dbReference type="EMBL" id="ROW02536.1"/>
    </source>
</evidence>
<feature type="compositionally biased region" description="Basic and acidic residues" evidence="1">
    <location>
        <begin position="17"/>
        <end position="30"/>
    </location>
</feature>
<name>A0A423WGP4_9PEZI</name>
<protein>
    <submittedName>
        <fullName evidence="2">Uncharacterized protein</fullName>
    </submittedName>
</protein>
<feature type="compositionally biased region" description="Low complexity" evidence="1">
    <location>
        <begin position="259"/>
        <end position="275"/>
    </location>
</feature>
<feature type="compositionally biased region" description="Polar residues" evidence="1">
    <location>
        <begin position="462"/>
        <end position="472"/>
    </location>
</feature>
<dbReference type="AlphaFoldDB" id="A0A423WGP4"/>
<feature type="compositionally biased region" description="Polar residues" evidence="1">
    <location>
        <begin position="169"/>
        <end position="226"/>
    </location>
</feature>
<feature type="region of interest" description="Disordered" evidence="1">
    <location>
        <begin position="361"/>
        <end position="475"/>
    </location>
</feature>
<keyword evidence="3" id="KW-1185">Reference proteome</keyword>
<organism evidence="2 3">
    <name type="scientific">Cytospora schulzeri</name>
    <dbReference type="NCBI Taxonomy" id="448051"/>
    <lineage>
        <taxon>Eukaryota</taxon>
        <taxon>Fungi</taxon>
        <taxon>Dikarya</taxon>
        <taxon>Ascomycota</taxon>
        <taxon>Pezizomycotina</taxon>
        <taxon>Sordariomycetes</taxon>
        <taxon>Sordariomycetidae</taxon>
        <taxon>Diaporthales</taxon>
        <taxon>Cytosporaceae</taxon>
        <taxon>Cytospora</taxon>
    </lineage>
</organism>
<dbReference type="STRING" id="356882.A0A423WGP4"/>
<accession>A0A423WGP4</accession>